<dbReference type="PANTHER" id="PTHR24410">
    <property type="entry name" value="HL07962P-RELATED"/>
    <property type="match status" value="1"/>
</dbReference>
<dbReference type="EMBL" id="HBIX01024038">
    <property type="protein sequence ID" value="CAE0723886.1"/>
    <property type="molecule type" value="Transcribed_RNA"/>
</dbReference>
<protein>
    <recommendedName>
        <fullName evidence="2">BTB domain-containing protein</fullName>
    </recommendedName>
</protein>
<dbReference type="Pfam" id="PF00651">
    <property type="entry name" value="BTB"/>
    <property type="match status" value="1"/>
</dbReference>
<accession>A0A7S4EMU7</accession>
<feature type="domain" description="BTB" evidence="2">
    <location>
        <begin position="41"/>
        <end position="111"/>
    </location>
</feature>
<dbReference type="AlphaFoldDB" id="A0A7S4EMU7"/>
<dbReference type="Gene3D" id="3.30.710.10">
    <property type="entry name" value="Potassium Channel Kv1.1, Chain A"/>
    <property type="match status" value="1"/>
</dbReference>
<name>A0A7S4EMU7_9STRA</name>
<organism evidence="3">
    <name type="scientific">Pseudo-nitzschia australis</name>
    <dbReference type="NCBI Taxonomy" id="44445"/>
    <lineage>
        <taxon>Eukaryota</taxon>
        <taxon>Sar</taxon>
        <taxon>Stramenopiles</taxon>
        <taxon>Ochrophyta</taxon>
        <taxon>Bacillariophyta</taxon>
        <taxon>Bacillariophyceae</taxon>
        <taxon>Bacillariophycidae</taxon>
        <taxon>Bacillariales</taxon>
        <taxon>Bacillariaceae</taxon>
        <taxon>Pseudo-nitzschia</taxon>
    </lineage>
</organism>
<dbReference type="InterPro" id="IPR051481">
    <property type="entry name" value="BTB-POZ/Galectin-3-binding"/>
</dbReference>
<evidence type="ECO:0000259" key="2">
    <source>
        <dbReference type="PROSITE" id="PS50097"/>
    </source>
</evidence>
<dbReference type="InterPro" id="IPR000210">
    <property type="entry name" value="BTB/POZ_dom"/>
</dbReference>
<sequence length="446" mass="50622">MFGSCGALEPFLSVDGVEEIFKVEKKKRVFSWREDPLQSSSDWAIVVATSEFDSKTYYVHKRILSVGPRKSKFFSKRFREGSKRDNKSTKIQLDEQDAESFPLFLDFVYAGANSDARADDANNCNGNGNDNDNDNDNESLTLAVKEDFTASNAVSLRHLAKVLDCEGLMLAVNKFIQKDLSLRTGPVYLAEAHFYDDDRLMESAKRLCIEKFSRLDTSSIVGLPQELFRSVMTAVIKRSKSEHEREHESSLEDKNALSYHLSEVICQYFEKHPDRLSVQLLLELTDEDVLSKIAPEPAIGITALVRDLNPKEIKPDSEEWRGVVALSQRCARAIVAEYGWKDFNVKSAFEEYIYGHCAASSEPSTKLDSLLFATSFAATLESAQNDSRASSKKQVGKLQQQTDDLRRQKKIMNEEMCRYKNIVASTKEELLKLQDEVKSLRRRKKS</sequence>
<feature type="coiled-coil region" evidence="1">
    <location>
        <begin position="388"/>
        <end position="443"/>
    </location>
</feature>
<dbReference type="SUPFAM" id="SSF54695">
    <property type="entry name" value="POZ domain"/>
    <property type="match status" value="1"/>
</dbReference>
<dbReference type="SMART" id="SM00225">
    <property type="entry name" value="BTB"/>
    <property type="match status" value="1"/>
</dbReference>
<reference evidence="3" key="1">
    <citation type="submission" date="2021-01" db="EMBL/GenBank/DDBJ databases">
        <authorList>
            <person name="Corre E."/>
            <person name="Pelletier E."/>
            <person name="Niang G."/>
            <person name="Scheremetjew M."/>
            <person name="Finn R."/>
            <person name="Kale V."/>
            <person name="Holt S."/>
            <person name="Cochrane G."/>
            <person name="Meng A."/>
            <person name="Brown T."/>
            <person name="Cohen L."/>
        </authorList>
    </citation>
    <scope>NUCLEOTIDE SEQUENCE</scope>
    <source>
        <strain evidence="3">10249 10 AB</strain>
    </source>
</reference>
<evidence type="ECO:0000256" key="1">
    <source>
        <dbReference type="SAM" id="Coils"/>
    </source>
</evidence>
<evidence type="ECO:0000313" key="3">
    <source>
        <dbReference type="EMBL" id="CAE0723886.1"/>
    </source>
</evidence>
<dbReference type="CDD" id="cd18186">
    <property type="entry name" value="BTB_POZ_ZBTB_KLHL-like"/>
    <property type="match status" value="1"/>
</dbReference>
<dbReference type="PROSITE" id="PS50097">
    <property type="entry name" value="BTB"/>
    <property type="match status" value="1"/>
</dbReference>
<gene>
    <name evidence="3" type="ORF">PAUS00366_LOCUS16642</name>
</gene>
<dbReference type="InterPro" id="IPR011333">
    <property type="entry name" value="SKP1/BTB/POZ_sf"/>
</dbReference>
<keyword evidence="1" id="KW-0175">Coiled coil</keyword>
<dbReference type="PANTHER" id="PTHR24410:SF23">
    <property type="entry name" value="BTB DOMAIN-CONTAINING PROTEIN-RELATED"/>
    <property type="match status" value="1"/>
</dbReference>
<proteinExistence type="predicted"/>